<dbReference type="PANTHER" id="PTHR22916">
    <property type="entry name" value="GLYCOSYLTRANSFERASE"/>
    <property type="match status" value="1"/>
</dbReference>
<organism evidence="3 4">
    <name type="scientific">Desulforhopalus singaporensis</name>
    <dbReference type="NCBI Taxonomy" id="91360"/>
    <lineage>
        <taxon>Bacteria</taxon>
        <taxon>Pseudomonadati</taxon>
        <taxon>Thermodesulfobacteriota</taxon>
        <taxon>Desulfobulbia</taxon>
        <taxon>Desulfobulbales</taxon>
        <taxon>Desulfocapsaceae</taxon>
        <taxon>Desulforhopalus</taxon>
    </lineage>
</organism>
<evidence type="ECO:0000313" key="3">
    <source>
        <dbReference type="EMBL" id="SDP84774.1"/>
    </source>
</evidence>
<keyword evidence="1" id="KW-0732">Signal</keyword>
<dbReference type="InterPro" id="IPR001173">
    <property type="entry name" value="Glyco_trans_2-like"/>
</dbReference>
<dbReference type="PANTHER" id="PTHR22916:SF3">
    <property type="entry name" value="UDP-GLCNAC:BETAGAL BETA-1,3-N-ACETYLGLUCOSAMINYLTRANSFERASE-LIKE PROTEIN 1"/>
    <property type="match status" value="1"/>
</dbReference>
<dbReference type="Gene3D" id="3.90.550.10">
    <property type="entry name" value="Spore Coat Polysaccharide Biosynthesis Protein SpsA, Chain A"/>
    <property type="match status" value="1"/>
</dbReference>
<name>A0A1H0W245_9BACT</name>
<keyword evidence="3" id="KW-0808">Transferase</keyword>
<dbReference type="EMBL" id="FNJI01000088">
    <property type="protein sequence ID" value="SDP84774.1"/>
    <property type="molecule type" value="Genomic_DNA"/>
</dbReference>
<dbReference type="SUPFAM" id="SSF53448">
    <property type="entry name" value="Nucleotide-diphospho-sugar transferases"/>
    <property type="match status" value="1"/>
</dbReference>
<protein>
    <submittedName>
        <fullName evidence="3">Glycosyltransferase involved in cell wall bisynthesis</fullName>
    </submittedName>
</protein>
<dbReference type="GO" id="GO:0016758">
    <property type="term" value="F:hexosyltransferase activity"/>
    <property type="evidence" value="ECO:0007669"/>
    <property type="project" value="UniProtKB-ARBA"/>
</dbReference>
<dbReference type="Pfam" id="PF00535">
    <property type="entry name" value="Glycos_transf_2"/>
    <property type="match status" value="1"/>
</dbReference>
<feature type="non-terminal residue" evidence="3">
    <location>
        <position position="1"/>
    </location>
</feature>
<evidence type="ECO:0000313" key="4">
    <source>
        <dbReference type="Proteomes" id="UP000199073"/>
    </source>
</evidence>
<dbReference type="InterPro" id="IPR029044">
    <property type="entry name" value="Nucleotide-diphossugar_trans"/>
</dbReference>
<proteinExistence type="predicted"/>
<gene>
    <name evidence="3" type="ORF">SAMN05660330_04382</name>
</gene>
<reference evidence="3 4" key="1">
    <citation type="submission" date="2016-10" db="EMBL/GenBank/DDBJ databases">
        <authorList>
            <person name="de Groot N.N."/>
        </authorList>
    </citation>
    <scope>NUCLEOTIDE SEQUENCE [LARGE SCALE GENOMIC DNA]</scope>
    <source>
        <strain evidence="3 4">DSM 12130</strain>
    </source>
</reference>
<evidence type="ECO:0000259" key="2">
    <source>
        <dbReference type="Pfam" id="PF00535"/>
    </source>
</evidence>
<dbReference type="CDD" id="cd06433">
    <property type="entry name" value="GT_2_WfgS_like"/>
    <property type="match status" value="1"/>
</dbReference>
<feature type="signal peptide" evidence="1">
    <location>
        <begin position="1"/>
        <end position="21"/>
    </location>
</feature>
<accession>A0A1H0W245</accession>
<sequence length="296" mass="34923">KFPMMSICFCCFIFYFATLLACKMADETPNSKIIMKKIKKYKKDNSIKFSIITVTLNAERYIECNICSIINQSYENYEFIIIDGQSNDSTLEKINKYKEKIDIVVSEPDKGIGDAMNKGVKLATGDYILFIQSDDFLTNSSVLSNIAEQLHNMSDFYIFQVKIFEKNNTTFRSKNINWQLNFKMNSCHQGQVISRHLFNSIGNFDTNFKICMDYDFILRSYRSRASFAVKNFTISTIRLTGISSKTDWNSQKRRFNEEKNVHKKNCPNIIMNYIYMLYWSLYLPYRKMRYLSQTRR</sequence>
<dbReference type="Proteomes" id="UP000199073">
    <property type="component" value="Unassembled WGS sequence"/>
</dbReference>
<feature type="domain" description="Glycosyltransferase 2-like" evidence="2">
    <location>
        <begin position="50"/>
        <end position="185"/>
    </location>
</feature>
<evidence type="ECO:0000256" key="1">
    <source>
        <dbReference type="SAM" id="SignalP"/>
    </source>
</evidence>
<feature type="chain" id="PRO_5011467302" evidence="1">
    <location>
        <begin position="22"/>
        <end position="296"/>
    </location>
</feature>
<dbReference type="STRING" id="91360.SAMN05660330_04382"/>
<keyword evidence="4" id="KW-1185">Reference proteome</keyword>
<dbReference type="AlphaFoldDB" id="A0A1H0W245"/>